<reference evidence="1" key="1">
    <citation type="journal article" date="2015" name="Nature">
        <title>Complex archaea that bridge the gap between prokaryotes and eukaryotes.</title>
        <authorList>
            <person name="Spang A."/>
            <person name="Saw J.H."/>
            <person name="Jorgensen S.L."/>
            <person name="Zaremba-Niedzwiedzka K."/>
            <person name="Martijn J."/>
            <person name="Lind A.E."/>
            <person name="van Eijk R."/>
            <person name="Schleper C."/>
            <person name="Guy L."/>
            <person name="Ettema T.J."/>
        </authorList>
    </citation>
    <scope>NUCLEOTIDE SEQUENCE</scope>
</reference>
<evidence type="ECO:0000313" key="1">
    <source>
        <dbReference type="EMBL" id="KKL19141.1"/>
    </source>
</evidence>
<dbReference type="EMBL" id="LAZR01038598">
    <property type="protein sequence ID" value="KKL19141.1"/>
    <property type="molecule type" value="Genomic_DNA"/>
</dbReference>
<name>A0A0F9DN71_9ZZZZ</name>
<comment type="caution">
    <text evidence="1">The sequence shown here is derived from an EMBL/GenBank/DDBJ whole genome shotgun (WGS) entry which is preliminary data.</text>
</comment>
<gene>
    <name evidence="1" type="ORF">LCGC14_2468470</name>
</gene>
<accession>A0A0F9DN71</accession>
<sequence>MLRRCGAWCSHCIAEADEFEADFERKRQEWAESGFDADEDME</sequence>
<organism evidence="1">
    <name type="scientific">marine sediment metagenome</name>
    <dbReference type="NCBI Taxonomy" id="412755"/>
    <lineage>
        <taxon>unclassified sequences</taxon>
        <taxon>metagenomes</taxon>
        <taxon>ecological metagenomes</taxon>
    </lineage>
</organism>
<protein>
    <submittedName>
        <fullName evidence="1">Uncharacterized protein</fullName>
    </submittedName>
</protein>
<dbReference type="AlphaFoldDB" id="A0A0F9DN71"/>
<proteinExistence type="predicted"/>